<dbReference type="PROSITE" id="PS50893">
    <property type="entry name" value="ABC_TRANSPORTER_2"/>
    <property type="match status" value="2"/>
</dbReference>
<dbReference type="InterPro" id="IPR050107">
    <property type="entry name" value="ABC_carbohydrate_import_ATPase"/>
</dbReference>
<feature type="domain" description="ABC transporter" evidence="11">
    <location>
        <begin position="380"/>
        <end position="624"/>
    </location>
</feature>
<evidence type="ECO:0000313" key="12">
    <source>
        <dbReference type="EMBL" id="CAA9583057.1"/>
    </source>
</evidence>
<accession>A0A6J4VNI6</accession>
<feature type="compositionally biased region" description="Low complexity" evidence="10">
    <location>
        <begin position="26"/>
        <end position="36"/>
    </location>
</feature>
<dbReference type="SMART" id="SM00382">
    <property type="entry name" value="AAA"/>
    <property type="match status" value="2"/>
</dbReference>
<gene>
    <name evidence="12" type="ORF">AVDCRST_MAG19-4235</name>
</gene>
<keyword evidence="9" id="KW-0472">Membrane</keyword>
<dbReference type="GO" id="GO:0005886">
    <property type="term" value="C:plasma membrane"/>
    <property type="evidence" value="ECO:0007669"/>
    <property type="project" value="UniProtKB-SubCell"/>
</dbReference>
<reference evidence="12" key="1">
    <citation type="submission" date="2020-02" db="EMBL/GenBank/DDBJ databases">
        <authorList>
            <person name="Meier V. D."/>
        </authorList>
    </citation>
    <scope>NUCLEOTIDE SEQUENCE</scope>
    <source>
        <strain evidence="12">AVDCRST_MAG19</strain>
    </source>
</reference>
<proteinExistence type="predicted"/>
<evidence type="ECO:0000256" key="2">
    <source>
        <dbReference type="ARBA" id="ARBA00022448"/>
    </source>
</evidence>
<evidence type="ECO:0000256" key="8">
    <source>
        <dbReference type="ARBA" id="ARBA00022967"/>
    </source>
</evidence>
<keyword evidence="6" id="KW-0547">Nucleotide-binding</keyword>
<name>A0A6J4VNI6_9BACT</name>
<keyword evidence="4" id="KW-0762">Sugar transport</keyword>
<keyword evidence="7 12" id="KW-0067">ATP-binding</keyword>
<dbReference type="FunFam" id="3.40.50.300:FF:000127">
    <property type="entry name" value="Ribose import ATP-binding protein RbsA"/>
    <property type="match status" value="1"/>
</dbReference>
<dbReference type="GO" id="GO:0005524">
    <property type="term" value="F:ATP binding"/>
    <property type="evidence" value="ECO:0007669"/>
    <property type="project" value="UniProtKB-KW"/>
</dbReference>
<dbReference type="InterPro" id="IPR017871">
    <property type="entry name" value="ABC_transporter-like_CS"/>
</dbReference>
<dbReference type="InterPro" id="IPR003439">
    <property type="entry name" value="ABC_transporter-like_ATP-bd"/>
</dbReference>
<evidence type="ECO:0000256" key="9">
    <source>
        <dbReference type="ARBA" id="ARBA00023136"/>
    </source>
</evidence>
<dbReference type="PANTHER" id="PTHR43790:SF3">
    <property type="entry name" value="D-ALLOSE IMPORT ATP-BINDING PROTEIN ALSA-RELATED"/>
    <property type="match status" value="1"/>
</dbReference>
<protein>
    <submittedName>
        <fullName evidence="12">Predicted L-rhamnose ABC transporter, ATP-binding component</fullName>
    </submittedName>
</protein>
<dbReference type="EMBL" id="CADCWL010000239">
    <property type="protein sequence ID" value="CAA9583057.1"/>
    <property type="molecule type" value="Genomic_DNA"/>
</dbReference>
<feature type="domain" description="ABC transporter" evidence="11">
    <location>
        <begin position="134"/>
        <end position="370"/>
    </location>
</feature>
<organism evidence="12">
    <name type="scientific">uncultured Thermomicrobiales bacterium</name>
    <dbReference type="NCBI Taxonomy" id="1645740"/>
    <lineage>
        <taxon>Bacteria</taxon>
        <taxon>Pseudomonadati</taxon>
        <taxon>Thermomicrobiota</taxon>
        <taxon>Thermomicrobia</taxon>
        <taxon>Thermomicrobiales</taxon>
        <taxon>environmental samples</taxon>
    </lineage>
</organism>
<dbReference type="Pfam" id="PF00005">
    <property type="entry name" value="ABC_tran"/>
    <property type="match status" value="2"/>
</dbReference>
<dbReference type="Gene3D" id="3.40.50.300">
    <property type="entry name" value="P-loop containing nucleotide triphosphate hydrolases"/>
    <property type="match status" value="2"/>
</dbReference>
<dbReference type="PROSITE" id="PS00211">
    <property type="entry name" value="ABC_TRANSPORTER_1"/>
    <property type="match status" value="1"/>
</dbReference>
<keyword evidence="8" id="KW-1278">Translocase</keyword>
<dbReference type="InterPro" id="IPR027417">
    <property type="entry name" value="P-loop_NTPase"/>
</dbReference>
<evidence type="ECO:0000256" key="4">
    <source>
        <dbReference type="ARBA" id="ARBA00022597"/>
    </source>
</evidence>
<dbReference type="SUPFAM" id="SSF52540">
    <property type="entry name" value="P-loop containing nucleoside triphosphate hydrolases"/>
    <property type="match status" value="2"/>
</dbReference>
<keyword evidence="3" id="KW-1003">Cell membrane</keyword>
<evidence type="ECO:0000259" key="11">
    <source>
        <dbReference type="PROSITE" id="PS50893"/>
    </source>
</evidence>
<keyword evidence="2" id="KW-0813">Transport</keyword>
<dbReference type="InterPro" id="IPR003593">
    <property type="entry name" value="AAA+_ATPase"/>
</dbReference>
<evidence type="ECO:0000256" key="1">
    <source>
        <dbReference type="ARBA" id="ARBA00004202"/>
    </source>
</evidence>
<evidence type="ECO:0000256" key="10">
    <source>
        <dbReference type="SAM" id="MobiDB-lite"/>
    </source>
</evidence>
<evidence type="ECO:0000256" key="7">
    <source>
        <dbReference type="ARBA" id="ARBA00022840"/>
    </source>
</evidence>
<evidence type="ECO:0000256" key="3">
    <source>
        <dbReference type="ARBA" id="ARBA00022475"/>
    </source>
</evidence>
<evidence type="ECO:0000256" key="6">
    <source>
        <dbReference type="ARBA" id="ARBA00022741"/>
    </source>
</evidence>
<comment type="subcellular location">
    <subcellularLocation>
        <location evidence="1">Cell membrane</location>
        <topology evidence="1">Peripheral membrane protein</topology>
    </subcellularLocation>
</comment>
<evidence type="ECO:0000256" key="5">
    <source>
        <dbReference type="ARBA" id="ARBA00022737"/>
    </source>
</evidence>
<feature type="region of interest" description="Disordered" evidence="10">
    <location>
        <begin position="1"/>
        <end position="60"/>
    </location>
</feature>
<dbReference type="GO" id="GO:0016887">
    <property type="term" value="F:ATP hydrolysis activity"/>
    <property type="evidence" value="ECO:0007669"/>
    <property type="project" value="InterPro"/>
</dbReference>
<feature type="region of interest" description="Disordered" evidence="10">
    <location>
        <begin position="628"/>
        <end position="652"/>
    </location>
</feature>
<dbReference type="PANTHER" id="PTHR43790">
    <property type="entry name" value="CARBOHYDRATE TRANSPORT ATP-BINDING PROTEIN MG119-RELATED"/>
    <property type="match status" value="1"/>
</dbReference>
<dbReference type="CDD" id="cd03216">
    <property type="entry name" value="ABC_Carb_Monos_I"/>
    <property type="match status" value="1"/>
</dbReference>
<dbReference type="CDD" id="cd03215">
    <property type="entry name" value="ABC_Carb_Monos_II"/>
    <property type="match status" value="1"/>
</dbReference>
<sequence>MVVFALTGGRPAPRCRPHRGPDPPRSRATSGRGTSRAGHRGRSTPAPQPRAALPGEGVLPRCRQPLDARCDVSPKLHRSPPRLSFLVDGPEEQPPLAAEPVPGYAAARFRRGDGRSRGRGRMDHVAGQPGTPVVELVGVAKRFGAVQALRGVDLALFPGEVHALVGENGAGKSTLVKMLAGVHRPDLGEVRIDGAAVSLGGPLEARDRGIAVIHQHPTLFPDLDVAENVFMGRQPRDRFGRVAWRTMYREVDGLLASLGVRIDVRGPVRGLAVADQQLVEIAKALSLNARVLVMDEPTASLSAREVDRLFAIVRRLRERGVALLFVSHRLEEIFALCDRITVFRDGAHVVTAPTSELTPESTIRQMVGRRLEALFPKEPAEIGEVVLRVRGLTRTGVFRDIGFDLRRGEILGLFGLVGAGRTEVARVLFGADRVDAGEVWVDGAAVAIDSPTTALRHGIGYVPEDRHGQGLVLDFPIGANVTLPILPRLGRRGLLDRGRERALAGEYAQRLQVKASGLDQAASALSGGNQQKVVLGKWLATEPKVLILDEPTRGIDVGTKAEVHRIVSRLAARGMAILLISSELPEVLAMSDRVLVMHEGRLTGTFDRGAADQERVMVAATGQAAAGAVAPQPPAPSIGGGVLSGSLPVGDR</sequence>
<keyword evidence="5" id="KW-0677">Repeat</keyword>
<dbReference type="AlphaFoldDB" id="A0A6J4VNI6"/>